<dbReference type="EMBL" id="NDXW01000001">
    <property type="protein sequence ID" value="RDH46034.1"/>
    <property type="molecule type" value="Genomic_DNA"/>
</dbReference>
<comment type="caution">
    <text evidence="1">The sequence shown here is derived from an EMBL/GenBank/DDBJ whole genome shotgun (WGS) entry which is preliminary data.</text>
</comment>
<accession>A0A4P9VUC3</accession>
<dbReference type="RefSeq" id="WP_094788863.1">
    <property type="nucleotide sequence ID" value="NZ_NDXW01000001.1"/>
</dbReference>
<evidence type="ECO:0000313" key="1">
    <source>
        <dbReference type="EMBL" id="RDH46034.1"/>
    </source>
</evidence>
<dbReference type="Proteomes" id="UP000257039">
    <property type="component" value="Unassembled WGS sequence"/>
</dbReference>
<gene>
    <name evidence="1" type="ORF">B9G39_22695</name>
</gene>
<sequence>MAWTLNDVQRLLAEDPRWDVTQEEDVIKVKNEEEIEAFLTVSGEQILVESLLFPAAQVNDTNELNKTILETHKLFPLTTISLETINGEQYYSAFGALSASSKADSIVLEIELLFTNVEGMLESYEHFLK</sequence>
<organism evidence="1 2">
    <name type="scientific">Zooshikella ganghwensis</name>
    <dbReference type="NCBI Taxonomy" id="202772"/>
    <lineage>
        <taxon>Bacteria</taxon>
        <taxon>Pseudomonadati</taxon>
        <taxon>Pseudomonadota</taxon>
        <taxon>Gammaproteobacteria</taxon>
        <taxon>Oceanospirillales</taxon>
        <taxon>Zooshikellaceae</taxon>
        <taxon>Zooshikella</taxon>
    </lineage>
</organism>
<keyword evidence="2" id="KW-1185">Reference proteome</keyword>
<reference evidence="1 2" key="1">
    <citation type="submission" date="2017-04" db="EMBL/GenBank/DDBJ databases">
        <title>Draft genome sequence of Zooshikella ganghwensis VG4 isolated from Red Sea sediments.</title>
        <authorList>
            <person name="Rehman Z."/>
            <person name="Alam I."/>
            <person name="Kamau A."/>
            <person name="Bajic V."/>
            <person name="Leiknes T."/>
        </authorList>
    </citation>
    <scope>NUCLEOTIDE SEQUENCE [LARGE SCALE GENOMIC DNA]</scope>
    <source>
        <strain evidence="1 2">VG4</strain>
    </source>
</reference>
<dbReference type="InterPro" id="IPR019231">
    <property type="entry name" value="DUF2170"/>
</dbReference>
<dbReference type="AlphaFoldDB" id="A0A4P9VUC3"/>
<dbReference type="Pfam" id="PF09938">
    <property type="entry name" value="DUF2170"/>
    <property type="match status" value="1"/>
</dbReference>
<proteinExistence type="predicted"/>
<name>A0A4P9VUC3_9GAMM</name>
<evidence type="ECO:0000313" key="2">
    <source>
        <dbReference type="Proteomes" id="UP000257039"/>
    </source>
</evidence>
<protein>
    <submittedName>
        <fullName evidence="1">DUF2170 family protein</fullName>
    </submittedName>
</protein>